<dbReference type="PANTHER" id="PTHR47643:SF2">
    <property type="entry name" value="TPR DOMAIN PROTEIN (AFU_ORTHOLOGUE AFUA_5G12710)"/>
    <property type="match status" value="1"/>
</dbReference>
<feature type="domain" description="SET" evidence="1">
    <location>
        <begin position="614"/>
        <end position="834"/>
    </location>
</feature>
<dbReference type="SMART" id="SM00028">
    <property type="entry name" value="TPR"/>
    <property type="match status" value="3"/>
</dbReference>
<evidence type="ECO:0000313" key="2">
    <source>
        <dbReference type="EMBL" id="CAK9093660.1"/>
    </source>
</evidence>
<dbReference type="InterPro" id="IPR053209">
    <property type="entry name" value="Gramillin-biosynth_MTr"/>
</dbReference>
<dbReference type="InterPro" id="IPR019734">
    <property type="entry name" value="TPR_rpt"/>
</dbReference>
<dbReference type="PROSITE" id="PS50280">
    <property type="entry name" value="SET"/>
    <property type="match status" value="1"/>
</dbReference>
<dbReference type="PANTHER" id="PTHR47643">
    <property type="entry name" value="TPR DOMAIN PROTEIN (AFU_ORTHOLOGUE AFUA_5G12710)"/>
    <property type="match status" value="1"/>
</dbReference>
<dbReference type="SMART" id="SM00317">
    <property type="entry name" value="SET"/>
    <property type="match status" value="1"/>
</dbReference>
<proteinExistence type="predicted"/>
<reference evidence="2 3" key="1">
    <citation type="submission" date="2024-02" db="EMBL/GenBank/DDBJ databases">
        <authorList>
            <person name="Chen Y."/>
            <person name="Shah S."/>
            <person name="Dougan E. K."/>
            <person name="Thang M."/>
            <person name="Chan C."/>
        </authorList>
    </citation>
    <scope>NUCLEOTIDE SEQUENCE [LARGE SCALE GENOMIC DNA]</scope>
</reference>
<dbReference type="EMBL" id="CAXAMM010040496">
    <property type="protein sequence ID" value="CAK9093660.1"/>
    <property type="molecule type" value="Genomic_DNA"/>
</dbReference>
<evidence type="ECO:0000313" key="3">
    <source>
        <dbReference type="Proteomes" id="UP001642464"/>
    </source>
</evidence>
<keyword evidence="3" id="KW-1185">Reference proteome</keyword>
<dbReference type="SUPFAM" id="SSF82199">
    <property type="entry name" value="SET domain"/>
    <property type="match status" value="1"/>
</dbReference>
<comment type="caution">
    <text evidence="2">The sequence shown here is derived from an EMBL/GenBank/DDBJ whole genome shotgun (WGS) entry which is preliminary data.</text>
</comment>
<dbReference type="Pfam" id="PF00856">
    <property type="entry name" value="SET"/>
    <property type="match status" value="1"/>
</dbReference>
<evidence type="ECO:0000259" key="1">
    <source>
        <dbReference type="PROSITE" id="PS50280"/>
    </source>
</evidence>
<protein>
    <submittedName>
        <fullName evidence="2">RNA polymerase II-associated protein 3</fullName>
    </submittedName>
</protein>
<organism evidence="2 3">
    <name type="scientific">Durusdinium trenchii</name>
    <dbReference type="NCBI Taxonomy" id="1381693"/>
    <lineage>
        <taxon>Eukaryota</taxon>
        <taxon>Sar</taxon>
        <taxon>Alveolata</taxon>
        <taxon>Dinophyceae</taxon>
        <taxon>Suessiales</taxon>
        <taxon>Symbiodiniaceae</taxon>
        <taxon>Durusdinium</taxon>
    </lineage>
</organism>
<dbReference type="SUPFAM" id="SSF48452">
    <property type="entry name" value="TPR-like"/>
    <property type="match status" value="2"/>
</dbReference>
<dbReference type="InterPro" id="IPR046341">
    <property type="entry name" value="SET_dom_sf"/>
</dbReference>
<dbReference type="InterPro" id="IPR001214">
    <property type="entry name" value="SET_dom"/>
</dbReference>
<accession>A0ABP0QZC5</accession>
<dbReference type="Gene3D" id="1.25.40.10">
    <property type="entry name" value="Tetratricopeptide repeat domain"/>
    <property type="match status" value="2"/>
</dbReference>
<dbReference type="Gene3D" id="2.170.270.10">
    <property type="entry name" value="SET domain"/>
    <property type="match status" value="1"/>
</dbReference>
<name>A0ABP0QZC5_9DINO</name>
<sequence length="847" mass="92528">MEISELLQQLGSVGSMPELLDQLKELPPELLEALQMRMGEAALQPPPERAAPSVKDVRKAAEEQAPAIYSEVLASYCHPDAICHYDNLPEEERGKLLKALRITVEENFQHITHQLMIQGLSNKVSARASEQVRDSPLVRALRLVNKSEVLQLEAIEAVTASLGNWGRKMPRDIHVMQHMMSYKDHLSNFERGNDGSFKMLRTLQTNSTLIKPEAATGEPRNWHQLQPVAINALRLFGVASGKVLVGKLLVPPMVTVGITTLLQDEWGEVVQLGLYNQLPGGVSGHQAQELAEKRFPTGATLRIAEPFLKIFRDGKQGIRVDSPHDIRIAASGSVQDLSQCRESGNELYKMGQFEAALAEYWQGLHTCEEVAVLLSNRAQAHLKQKCWAEALGDSAAGLLLCPHGAKHQARYVLALEGLGFPDLAQRARSAFSNVTGPAEQLVQKTRAVVQITLKVHRTSVRSEESTTNHASLKEKGNMAFRQGHYSEAAAFYTKSLEGHPAAEEVANLLRNVALSSIRAGLLHDALAAAAASLRLQFHSKAVYHLAHALALLGELDLSEEVLENTETLTTLTQLAKEVATTKEYIRGKYSKDLVAAAGAKHFWPGKFIVDWASDAIAVERVEGKGRGLRSLRHIDFGDTLILQRPRGSVSTDATSELLTSTNTDSGLITDAASVKLTSKLTSMASKDQLLAQVLSNLDDGSGLERPVTSVHNFLDALQSSVLPLLLQQADFFPRAERVELSYARIQGVVKVNTHGNSKEALSNLQAGQSTHRESHFDKLMGGSTALYPAISLINHSNEPNCVLLPFLKDGEPQGLAVCAFRPILRGGELTLAYLDDPDAVKAKWGIS</sequence>
<gene>
    <name evidence="2" type="ORF">SCF082_LOCUS44058</name>
</gene>
<dbReference type="Proteomes" id="UP001642464">
    <property type="component" value="Unassembled WGS sequence"/>
</dbReference>
<dbReference type="InterPro" id="IPR011990">
    <property type="entry name" value="TPR-like_helical_dom_sf"/>
</dbReference>